<keyword evidence="2" id="KW-1185">Reference proteome</keyword>
<dbReference type="Proteomes" id="UP001055072">
    <property type="component" value="Unassembled WGS sequence"/>
</dbReference>
<reference evidence="1" key="1">
    <citation type="journal article" date="2021" name="Environ. Microbiol.">
        <title>Gene family expansions and transcriptome signatures uncover fungal adaptations to wood decay.</title>
        <authorList>
            <person name="Hage H."/>
            <person name="Miyauchi S."/>
            <person name="Viragh M."/>
            <person name="Drula E."/>
            <person name="Min B."/>
            <person name="Chaduli D."/>
            <person name="Navarro D."/>
            <person name="Favel A."/>
            <person name="Norest M."/>
            <person name="Lesage-Meessen L."/>
            <person name="Balint B."/>
            <person name="Merenyi Z."/>
            <person name="de Eugenio L."/>
            <person name="Morin E."/>
            <person name="Martinez A.T."/>
            <person name="Baldrian P."/>
            <person name="Stursova M."/>
            <person name="Martinez M.J."/>
            <person name="Novotny C."/>
            <person name="Magnuson J.K."/>
            <person name="Spatafora J.W."/>
            <person name="Maurice S."/>
            <person name="Pangilinan J."/>
            <person name="Andreopoulos W."/>
            <person name="LaButti K."/>
            <person name="Hundley H."/>
            <person name="Na H."/>
            <person name="Kuo A."/>
            <person name="Barry K."/>
            <person name="Lipzen A."/>
            <person name="Henrissat B."/>
            <person name="Riley R."/>
            <person name="Ahrendt S."/>
            <person name="Nagy L.G."/>
            <person name="Grigoriev I.V."/>
            <person name="Martin F."/>
            <person name="Rosso M.N."/>
        </authorList>
    </citation>
    <scope>NUCLEOTIDE SEQUENCE</scope>
    <source>
        <strain evidence="1">CBS 384.51</strain>
    </source>
</reference>
<accession>A0ACB8TZH0</accession>
<evidence type="ECO:0000313" key="2">
    <source>
        <dbReference type="Proteomes" id="UP001055072"/>
    </source>
</evidence>
<protein>
    <submittedName>
        <fullName evidence="1">HCNGP-like protein-domain-containing protein</fullName>
    </submittedName>
</protein>
<comment type="caution">
    <text evidence="1">The sequence shown here is derived from an EMBL/GenBank/DDBJ whole genome shotgun (WGS) entry which is preliminary data.</text>
</comment>
<organism evidence="1 2">
    <name type="scientific">Irpex rosettiformis</name>
    <dbReference type="NCBI Taxonomy" id="378272"/>
    <lineage>
        <taxon>Eukaryota</taxon>
        <taxon>Fungi</taxon>
        <taxon>Dikarya</taxon>
        <taxon>Basidiomycota</taxon>
        <taxon>Agaricomycotina</taxon>
        <taxon>Agaricomycetes</taxon>
        <taxon>Polyporales</taxon>
        <taxon>Irpicaceae</taxon>
        <taxon>Irpex</taxon>
    </lineage>
</organism>
<dbReference type="EMBL" id="MU274918">
    <property type="protein sequence ID" value="KAI0087438.1"/>
    <property type="molecule type" value="Genomic_DNA"/>
</dbReference>
<name>A0ACB8TZH0_9APHY</name>
<gene>
    <name evidence="1" type="ORF">BDY19DRAFT_955770</name>
</gene>
<sequence>MLHGLAAYGDEPLSDSGDGAGAFTAHRGNNSRKTMQNTDDTPSKSGADISSGSALNSKAQIVIKKHHPHTHPRVPRSPSTTSAAGPNESQRDAVNEAEDQLTRLRTLLVPPSIPGIEDWGVPREPTGMCDPEIEAKLAQFHALKRDTNNPKHFNDSLMANRSFRNPHLYTKLVEFVDVNERTTNFPKSLWDPEDVKDEWFAERIAEHQKQRSEQSSSTQASSKRTHLEFTSAKPHSSNPLASTSSKARAKDYRDRGNGDYQGRYQPYGYGGGREKGTRWK</sequence>
<evidence type="ECO:0000313" key="1">
    <source>
        <dbReference type="EMBL" id="KAI0087438.1"/>
    </source>
</evidence>
<proteinExistence type="predicted"/>